<reference evidence="3 5" key="1">
    <citation type="submission" date="2017-11" db="EMBL/GenBank/DDBJ databases">
        <title>Comparitive Functional Genomics of Dry Heat Resistant strains isolated from the Viking Spacecraft.</title>
        <authorList>
            <person name="Seuylemezian A."/>
            <person name="Cooper K."/>
            <person name="Vaishampayan P."/>
        </authorList>
    </citation>
    <scope>NUCLEOTIDE SEQUENCE [LARGE SCALE GENOMIC DNA]</scope>
    <source>
        <strain evidence="3 5">M4.6</strain>
    </source>
</reference>
<dbReference type="InterPro" id="IPR017937">
    <property type="entry name" value="Thioredoxin_CS"/>
</dbReference>
<dbReference type="Gene3D" id="3.40.30.10">
    <property type="entry name" value="Glutaredoxin"/>
    <property type="match status" value="1"/>
</dbReference>
<dbReference type="InterPro" id="IPR013766">
    <property type="entry name" value="Thioredoxin_domain"/>
</dbReference>
<name>A0A2N5GJ18_9BACI</name>
<dbReference type="PROSITE" id="PS00194">
    <property type="entry name" value="THIOREDOXIN_1"/>
    <property type="match status" value="1"/>
</dbReference>
<comment type="caution">
    <text evidence="3">The sequence shown here is derived from an EMBL/GenBank/DDBJ whole genome shotgun (WGS) entry which is preliminary data.</text>
</comment>
<sequence length="191" mass="22186">MKRLLIMAAAAILVLYLVDTFILMDNKPSEEILKIEKYEEVNNPNELPIGIEPGNRVPNFELTDIEGKKVILEELRGKKLLLNFWASWCPPCKEEMPYMQEMYEKYQKDGYEILAVNSTVTEKNRQDAVDFVKKYGLTFPIPMDERNEVSSRFEILTYPTSLFIDSDGIIRSRIIGGVNKEFLEDELKRLP</sequence>
<keyword evidence="6" id="KW-1185">Reference proteome</keyword>
<dbReference type="InterPro" id="IPR036249">
    <property type="entry name" value="Thioredoxin-like_sf"/>
</dbReference>
<reference evidence="4 6" key="2">
    <citation type="submission" date="2017-12" db="EMBL/GenBank/DDBJ databases">
        <title>Comparative Functional Genomics of Dry Heat Resistant strains isolated from the Viking Spacecraft.</title>
        <authorList>
            <person name="Seuylemezian A."/>
            <person name="Cooper K."/>
            <person name="Vaishampayan P."/>
        </authorList>
    </citation>
    <scope>NUCLEOTIDE SEQUENCE [LARGE SCALE GENOMIC DNA]</scope>
    <source>
        <strain evidence="4 6">ATCC 29669</strain>
    </source>
</reference>
<dbReference type="AlphaFoldDB" id="A0A2N5GJ18"/>
<protein>
    <submittedName>
        <fullName evidence="3">Thiol:disulfide interchange protein</fullName>
    </submittedName>
</protein>
<dbReference type="InterPro" id="IPR050553">
    <property type="entry name" value="Thioredoxin_ResA/DsbE_sf"/>
</dbReference>
<dbReference type="PANTHER" id="PTHR42852">
    <property type="entry name" value="THIOL:DISULFIDE INTERCHANGE PROTEIN DSBE"/>
    <property type="match status" value="1"/>
</dbReference>
<evidence type="ECO:0000313" key="5">
    <source>
        <dbReference type="Proteomes" id="UP000234951"/>
    </source>
</evidence>
<dbReference type="EMBL" id="PGVA01000041">
    <property type="protein sequence ID" value="PLR81011.1"/>
    <property type="molecule type" value="Genomic_DNA"/>
</dbReference>
<dbReference type="EMBL" id="PGVD01000019">
    <property type="protein sequence ID" value="PLR99013.1"/>
    <property type="molecule type" value="Genomic_DNA"/>
</dbReference>
<proteinExistence type="predicted"/>
<organism evidence="3 5">
    <name type="scientific">Bacillus canaveralius</name>
    <dbReference type="NCBI Taxonomy" id="1403243"/>
    <lineage>
        <taxon>Bacteria</taxon>
        <taxon>Bacillati</taxon>
        <taxon>Bacillota</taxon>
        <taxon>Bacilli</taxon>
        <taxon>Bacillales</taxon>
        <taxon>Bacillaceae</taxon>
        <taxon>Bacillus</taxon>
    </lineage>
</organism>
<dbReference type="RefSeq" id="WP_101578384.1">
    <property type="nucleotide sequence ID" value="NZ_PGVA01000041.1"/>
</dbReference>
<evidence type="ECO:0000313" key="4">
    <source>
        <dbReference type="EMBL" id="PLR99013.1"/>
    </source>
</evidence>
<evidence type="ECO:0000256" key="1">
    <source>
        <dbReference type="ARBA" id="ARBA00023157"/>
    </source>
</evidence>
<dbReference type="GO" id="GO:0016491">
    <property type="term" value="F:oxidoreductase activity"/>
    <property type="evidence" value="ECO:0007669"/>
    <property type="project" value="InterPro"/>
</dbReference>
<evidence type="ECO:0000313" key="3">
    <source>
        <dbReference type="EMBL" id="PLR81011.1"/>
    </source>
</evidence>
<evidence type="ECO:0000259" key="2">
    <source>
        <dbReference type="PROSITE" id="PS51352"/>
    </source>
</evidence>
<gene>
    <name evidence="3" type="ORF">CU635_15975</name>
    <name evidence="4" type="ORF">CVD25_06975</name>
</gene>
<evidence type="ECO:0000313" key="6">
    <source>
        <dbReference type="Proteomes" id="UP000235114"/>
    </source>
</evidence>
<dbReference type="OrthoDB" id="25753at2"/>
<dbReference type="PROSITE" id="PS51352">
    <property type="entry name" value="THIOREDOXIN_2"/>
    <property type="match status" value="1"/>
</dbReference>
<accession>A0A2N5GJ18</accession>
<feature type="domain" description="Thioredoxin" evidence="2">
    <location>
        <begin position="51"/>
        <end position="191"/>
    </location>
</feature>
<dbReference type="SUPFAM" id="SSF52833">
    <property type="entry name" value="Thioredoxin-like"/>
    <property type="match status" value="1"/>
</dbReference>
<dbReference type="InterPro" id="IPR000866">
    <property type="entry name" value="AhpC/TSA"/>
</dbReference>
<keyword evidence="1" id="KW-1015">Disulfide bond</keyword>
<dbReference type="Proteomes" id="UP000234951">
    <property type="component" value="Unassembled WGS sequence"/>
</dbReference>
<dbReference type="Pfam" id="PF00578">
    <property type="entry name" value="AhpC-TSA"/>
    <property type="match status" value="1"/>
</dbReference>
<dbReference type="CDD" id="cd02966">
    <property type="entry name" value="TlpA_like_family"/>
    <property type="match status" value="1"/>
</dbReference>
<dbReference type="PANTHER" id="PTHR42852:SF13">
    <property type="entry name" value="PROTEIN DIPZ"/>
    <property type="match status" value="1"/>
</dbReference>
<dbReference type="Proteomes" id="UP000235114">
    <property type="component" value="Unassembled WGS sequence"/>
</dbReference>
<dbReference type="GO" id="GO:0016209">
    <property type="term" value="F:antioxidant activity"/>
    <property type="evidence" value="ECO:0007669"/>
    <property type="project" value="InterPro"/>
</dbReference>